<dbReference type="EMBL" id="LKCN02000003">
    <property type="protein sequence ID" value="RCI14782.1"/>
    <property type="molecule type" value="Genomic_DNA"/>
</dbReference>
<accession>A0A367LKJ9</accession>
<feature type="compositionally biased region" description="Low complexity" evidence="1">
    <location>
        <begin position="114"/>
        <end position="133"/>
    </location>
</feature>
<feature type="region of interest" description="Disordered" evidence="1">
    <location>
        <begin position="356"/>
        <end position="393"/>
    </location>
</feature>
<feature type="compositionally biased region" description="Low complexity" evidence="1">
    <location>
        <begin position="261"/>
        <end position="273"/>
    </location>
</feature>
<feature type="region of interest" description="Disordered" evidence="1">
    <location>
        <begin position="105"/>
        <end position="133"/>
    </location>
</feature>
<dbReference type="AlphaFoldDB" id="A0A367LKJ9"/>
<feature type="compositionally biased region" description="Gly residues" evidence="1">
    <location>
        <begin position="1"/>
        <end position="11"/>
    </location>
</feature>
<proteinExistence type="predicted"/>
<protein>
    <submittedName>
        <fullName evidence="2">Uncharacterized protein</fullName>
    </submittedName>
</protein>
<evidence type="ECO:0000313" key="2">
    <source>
        <dbReference type="EMBL" id="RCI14782.1"/>
    </source>
</evidence>
<dbReference type="Proteomes" id="UP000253664">
    <property type="component" value="Unassembled WGS sequence"/>
</dbReference>
<sequence>GTRPEGLGGSRDAGPAAAGPRPPYVTEAVRYSGCTRRLRHGYAVQRLRPYGPYGPYEGRNGGFPGSVTMLRYSFALRSRLGLQRQQQQQRQQRQQAQKDYLITGCQEGGRTRGPRQQTSRPSSSSSSFLRQGSQRLNPRSFFSTSADTATATANALVAIVPLLLLLSLSNALFGPIFSAAFFVLWSSVLFFPPSSSYGRPYDLQRRQEQGQDQDQDQDQERDRQQNTGTSREQQSQQIQQEQRQQTNVPTAVPYLRPPQSLPSSSYSSSSSSLPGRGIQQFLDQFEERVLDRRVDWLPFFTALLRYYGAFDQIRTVGYRDKLRRHEARRPKIKDTIDWLEKHAFFCRKIGSSYGPGPGSDRLLRRTRPEGLGGSRDAGPAAAGPRPPYVTEAVRHSGCGYGTATPYSGYGRTGRTGRTKEGT</sequence>
<evidence type="ECO:0000313" key="3">
    <source>
        <dbReference type="Proteomes" id="UP000253664"/>
    </source>
</evidence>
<feature type="region of interest" description="Disordered" evidence="1">
    <location>
        <begin position="200"/>
        <end position="273"/>
    </location>
</feature>
<evidence type="ECO:0000256" key="1">
    <source>
        <dbReference type="SAM" id="MobiDB-lite"/>
    </source>
</evidence>
<comment type="caution">
    <text evidence="2">The sequence shown here is derived from an EMBL/GenBank/DDBJ whole genome shotgun (WGS) entry which is preliminary data.</text>
</comment>
<feature type="compositionally biased region" description="Low complexity" evidence="1">
    <location>
        <begin position="230"/>
        <end position="245"/>
    </location>
</feature>
<feature type="non-terminal residue" evidence="2">
    <location>
        <position position="1"/>
    </location>
</feature>
<feature type="region of interest" description="Disordered" evidence="1">
    <location>
        <begin position="1"/>
        <end position="24"/>
    </location>
</feature>
<organism evidence="2 3">
    <name type="scientific">Ophiocordyceps polyrhachis-furcata BCC 54312</name>
    <dbReference type="NCBI Taxonomy" id="1330021"/>
    <lineage>
        <taxon>Eukaryota</taxon>
        <taxon>Fungi</taxon>
        <taxon>Dikarya</taxon>
        <taxon>Ascomycota</taxon>
        <taxon>Pezizomycotina</taxon>
        <taxon>Sordariomycetes</taxon>
        <taxon>Hypocreomycetidae</taxon>
        <taxon>Hypocreales</taxon>
        <taxon>Ophiocordycipitaceae</taxon>
        <taxon>Ophiocordyceps</taxon>
    </lineage>
</organism>
<name>A0A367LKJ9_9HYPO</name>
<gene>
    <name evidence="2" type="ORF">L249_7052</name>
</gene>
<keyword evidence="3" id="KW-1185">Reference proteome</keyword>
<reference evidence="2 3" key="1">
    <citation type="journal article" date="2015" name="BMC Genomics">
        <title>Insights from the genome of Ophiocordyceps polyrhachis-furcata to pathogenicity and host specificity in insect fungi.</title>
        <authorList>
            <person name="Wichadakul D."/>
            <person name="Kobmoo N."/>
            <person name="Ingsriswang S."/>
            <person name="Tangphatsornruang S."/>
            <person name="Chantasingh D."/>
            <person name="Luangsa-ard J.J."/>
            <person name="Eurwilaichitr L."/>
        </authorList>
    </citation>
    <scope>NUCLEOTIDE SEQUENCE [LARGE SCALE GENOMIC DNA]</scope>
    <source>
        <strain evidence="2 3">BCC 54312</strain>
    </source>
</reference>